<dbReference type="AlphaFoldDB" id="Q4W5S7"/>
<name>Q4W5S7_CAEEL</name>
<accession>Q4W5S7</accession>
<feature type="region of interest" description="Disordered" evidence="1">
    <location>
        <begin position="1"/>
        <end position="25"/>
    </location>
</feature>
<dbReference type="WormBase" id="Y49F6B.14">
    <property type="protein sequence ID" value="CE38748"/>
    <property type="gene ID" value="WBGene00044378"/>
</dbReference>
<sequence>MKKKFKKSKFGPAQGSRNRGNGPCVDLTTYYSVEEDYDGKSDDEGSKYWMVEDLEQTLKLRSDAQEDQMLVGKIQKDQNSSGSKSGKVLVNLKLQADSSQISNDQNLVGKIQKDQKIQADESTRKSKDLSLDLSDSKTGIALVKLQADGSQSSEDQKKNWLGRFRRIRMQNLT</sequence>
<dbReference type="KEGG" id="cel:CELE_Y49F6B.14"/>
<evidence type="ECO:0000313" key="3">
    <source>
        <dbReference type="Proteomes" id="UP000001940"/>
    </source>
</evidence>
<dbReference type="UCSC" id="Y49F6B.14">
    <property type="organism name" value="c. elegans"/>
</dbReference>
<feature type="compositionally biased region" description="Basic and acidic residues" evidence="1">
    <location>
        <begin position="111"/>
        <end position="130"/>
    </location>
</feature>
<proteinExistence type="predicted"/>
<dbReference type="EMBL" id="BX284602">
    <property type="protein sequence ID" value="CCD64724.1"/>
    <property type="molecule type" value="Genomic_DNA"/>
</dbReference>
<organism evidence="2 3">
    <name type="scientific">Caenorhabditis elegans</name>
    <dbReference type="NCBI Taxonomy" id="6239"/>
    <lineage>
        <taxon>Eukaryota</taxon>
        <taxon>Metazoa</taxon>
        <taxon>Ecdysozoa</taxon>
        <taxon>Nematoda</taxon>
        <taxon>Chromadorea</taxon>
        <taxon>Rhabditida</taxon>
        <taxon>Rhabditina</taxon>
        <taxon>Rhabditomorpha</taxon>
        <taxon>Rhabditoidea</taxon>
        <taxon>Rhabditidae</taxon>
        <taxon>Peloderinae</taxon>
        <taxon>Caenorhabditis</taxon>
    </lineage>
</organism>
<gene>
    <name evidence="2" type="ORF">CELE_Y49F6B.14</name>
    <name evidence="2 4" type="ORF">Y49F6B.14</name>
</gene>
<reference evidence="2 3" key="1">
    <citation type="journal article" date="1998" name="Science">
        <title>Genome sequence of the nematode C. elegans: a platform for investigating biology.</title>
        <authorList>
            <consortium name="The C. elegans sequencing consortium"/>
            <person name="Sulson J.E."/>
            <person name="Waterston R."/>
        </authorList>
    </citation>
    <scope>NUCLEOTIDE SEQUENCE [LARGE SCALE GENOMIC DNA]</scope>
    <source>
        <strain evidence="2 3">Bristol N2</strain>
    </source>
</reference>
<dbReference type="AGR" id="WB:WBGene00044378"/>
<evidence type="ECO:0000256" key="1">
    <source>
        <dbReference type="SAM" id="MobiDB-lite"/>
    </source>
</evidence>
<keyword evidence="3" id="KW-1185">Reference proteome</keyword>
<dbReference type="HOGENOM" id="CLU_1549014_0_0_1"/>
<dbReference type="RefSeq" id="NP_001022459.1">
    <property type="nucleotide sequence ID" value="NM_001027288.1"/>
</dbReference>
<evidence type="ECO:0000313" key="2">
    <source>
        <dbReference type="EMBL" id="CCD64724.1"/>
    </source>
</evidence>
<dbReference type="CTD" id="3565601"/>
<dbReference type="InParanoid" id="Q4W5S7"/>
<dbReference type="PaxDb" id="6239-Y49F6B.14"/>
<feature type="region of interest" description="Disordered" evidence="1">
    <location>
        <begin position="105"/>
        <end position="130"/>
    </location>
</feature>
<evidence type="ECO:0000313" key="4">
    <source>
        <dbReference type="WormBase" id="Y49F6B.14"/>
    </source>
</evidence>
<dbReference type="Proteomes" id="UP000001940">
    <property type="component" value="Chromosome II"/>
</dbReference>
<dbReference type="GeneID" id="3565601"/>
<protein>
    <submittedName>
        <fullName evidence="2">Ovule protein</fullName>
    </submittedName>
</protein>